<accession>A0ABR5IB48</accession>
<dbReference type="EMBL" id="LDTZ01000017">
    <property type="protein sequence ID" value="KNA90915.1"/>
    <property type="molecule type" value="Genomic_DNA"/>
</dbReference>
<dbReference type="Proteomes" id="UP000037247">
    <property type="component" value="Unassembled WGS sequence"/>
</dbReference>
<organism evidence="1 2">
    <name type="scientific">Gordonia jacobaea</name>
    <dbReference type="NCBI Taxonomy" id="122202"/>
    <lineage>
        <taxon>Bacteria</taxon>
        <taxon>Bacillati</taxon>
        <taxon>Actinomycetota</taxon>
        <taxon>Actinomycetes</taxon>
        <taxon>Mycobacteriales</taxon>
        <taxon>Gordoniaceae</taxon>
        <taxon>Gordonia</taxon>
    </lineage>
</organism>
<proteinExistence type="predicted"/>
<sequence length="163" mass="18238">MSANAIRHTVLEGTQHFSRSWLRENVIHVLPREEITELPSSDELRFLAKLSDELICITTADIGEQSQYQAVQIPVAQVSDWFWDHASFDVLIATPDLHALLLITVDEYALLAGSRQALATAITPQSLDAAHAQFDEYAADMASASRHLRDVAQRYGRPERGQK</sequence>
<evidence type="ECO:0000313" key="2">
    <source>
        <dbReference type="Proteomes" id="UP000037247"/>
    </source>
</evidence>
<name>A0ABR5IB48_9ACTN</name>
<reference evidence="1 2" key="1">
    <citation type="submission" date="2015-05" db="EMBL/GenBank/DDBJ databases">
        <title>Draft genome sequence of the bacterium Gordonia jacobaea a new member of the Gordonia genus.</title>
        <authorList>
            <person name="Jimenez-Galisteo G."/>
            <person name="Dominguez A."/>
            <person name="Munoz E."/>
            <person name="Vinas M."/>
        </authorList>
    </citation>
    <scope>NUCLEOTIDE SEQUENCE [LARGE SCALE GENOMIC DNA]</scope>
    <source>
        <strain evidence="2">mv1</strain>
    </source>
</reference>
<comment type="caution">
    <text evidence="1">The sequence shown here is derived from an EMBL/GenBank/DDBJ whole genome shotgun (WGS) entry which is preliminary data.</text>
</comment>
<keyword evidence="2" id="KW-1185">Reference proteome</keyword>
<evidence type="ECO:0000313" key="1">
    <source>
        <dbReference type="EMBL" id="KNA90915.1"/>
    </source>
</evidence>
<gene>
    <name evidence="1" type="ORF">ABW18_11275</name>
</gene>
<protein>
    <submittedName>
        <fullName evidence="1">Uncharacterized protein</fullName>
    </submittedName>
</protein>
<dbReference type="RefSeq" id="WP_049699094.1">
    <property type="nucleotide sequence ID" value="NZ_LDTZ01000017.1"/>
</dbReference>